<gene>
    <name evidence="12" type="ORF">CDAUBV1_LOCUS11790</name>
</gene>
<name>A0AAV2TJD9_CALDB</name>
<feature type="transmembrane region" description="Helical" evidence="9">
    <location>
        <begin position="102"/>
        <end position="120"/>
    </location>
</feature>
<dbReference type="SUPFAM" id="SSF81321">
    <property type="entry name" value="Family A G protein-coupled receptor-like"/>
    <property type="match status" value="1"/>
</dbReference>
<evidence type="ECO:0000256" key="5">
    <source>
        <dbReference type="ARBA" id="ARBA00023136"/>
    </source>
</evidence>
<feature type="compositionally biased region" description="Basic and acidic residues" evidence="8">
    <location>
        <begin position="307"/>
        <end position="316"/>
    </location>
</feature>
<evidence type="ECO:0000256" key="6">
    <source>
        <dbReference type="ARBA" id="ARBA00023170"/>
    </source>
</evidence>
<evidence type="ECO:0000256" key="8">
    <source>
        <dbReference type="SAM" id="MobiDB-lite"/>
    </source>
</evidence>
<protein>
    <recommendedName>
        <fullName evidence="11">G-protein coupled receptors family 1 profile domain-containing protein</fullName>
    </recommendedName>
</protein>
<dbReference type="Proteomes" id="UP001497525">
    <property type="component" value="Unassembled WGS sequence"/>
</dbReference>
<dbReference type="InterPro" id="IPR000276">
    <property type="entry name" value="GPCR_Rhodpsn"/>
</dbReference>
<evidence type="ECO:0000256" key="4">
    <source>
        <dbReference type="ARBA" id="ARBA00023040"/>
    </source>
</evidence>
<keyword evidence="4" id="KW-0297">G-protein coupled receptor</keyword>
<feature type="transmembrane region" description="Helical" evidence="9">
    <location>
        <begin position="382"/>
        <end position="404"/>
    </location>
</feature>
<evidence type="ECO:0000256" key="2">
    <source>
        <dbReference type="ARBA" id="ARBA00022692"/>
    </source>
</evidence>
<keyword evidence="5 9" id="KW-0472">Membrane</keyword>
<feature type="domain" description="G-protein coupled receptors family 1 profile" evidence="11">
    <location>
        <begin position="82"/>
        <end position="280"/>
    </location>
</feature>
<dbReference type="AlphaFoldDB" id="A0AAV2TJD9"/>
<comment type="subcellular location">
    <subcellularLocation>
        <location evidence="1">Membrane</location>
        <topology evidence="1">Multi-pass membrane protein</topology>
    </subcellularLocation>
</comment>
<evidence type="ECO:0000256" key="1">
    <source>
        <dbReference type="ARBA" id="ARBA00004141"/>
    </source>
</evidence>
<dbReference type="PANTHER" id="PTHR24243:SF233">
    <property type="entry name" value="THYROTROPIN-RELEASING HORMONE RECEPTOR"/>
    <property type="match status" value="1"/>
</dbReference>
<feature type="region of interest" description="Disordered" evidence="8">
    <location>
        <begin position="269"/>
        <end position="357"/>
    </location>
</feature>
<evidence type="ECO:0000259" key="11">
    <source>
        <dbReference type="PROSITE" id="PS50262"/>
    </source>
</evidence>
<feature type="region of interest" description="Disordered" evidence="8">
    <location>
        <begin position="494"/>
        <end position="579"/>
    </location>
</feature>
<keyword evidence="10" id="KW-0732">Signal</keyword>
<evidence type="ECO:0000313" key="12">
    <source>
        <dbReference type="EMBL" id="CAL5137483.1"/>
    </source>
</evidence>
<evidence type="ECO:0000256" key="7">
    <source>
        <dbReference type="ARBA" id="ARBA00023224"/>
    </source>
</evidence>
<reference evidence="12" key="1">
    <citation type="submission" date="2024-06" db="EMBL/GenBank/DDBJ databases">
        <authorList>
            <person name="Liu X."/>
            <person name="Lenzi L."/>
            <person name="Haldenby T S."/>
            <person name="Uol C."/>
        </authorList>
    </citation>
    <scope>NUCLEOTIDE SEQUENCE</scope>
</reference>
<evidence type="ECO:0000313" key="13">
    <source>
        <dbReference type="Proteomes" id="UP001497525"/>
    </source>
</evidence>
<sequence length="633" mass="71115">MLPNFMLLITVIFFEPFIAVVHSEISNTSDNFSTAPVSDNRSSLLIEVAYPTWEDFAIRFMPAAFYADRYVTLVYYVVGFPGNLISLLVWTSRTMYRGNSAAVYLAGLSINDIIVLIFALDRDLSRSWHVRTPLFPGACEVKNTLTPAVQYASPLFVLGFTIERWLAICKPFAIDRICSTKRAIYICSMISVGTILLCSGNAYIFYTETYTCNKRVVRSTACDVYLSLLEAIFSGVVPVLALFFNCLVIKELAKIHRANKQLASISDRLTSSKKERERSAGGGRRRPRKLEGSYSYQPVKRTSIPRSHLDQTHYDENAPAPVSKTNHLPDKGKEGMGQPQVRPLGQRPHRRAQVSKSCTVEPTECDLSMETRHSPSFRSTTFMLLIVSFYMIITTLLGGLMYLLHQTQALPNLDVTEEELLADHTWSHYISVMTVKAFVDELALSYYAFGCIIYYATGNSFRHRVHQMMRRLLDHFGCRCRGLKKFGVSDDLTFTKTSRPRQRRSGPGARGNLGVDRDSTTPMIGPHSGSLCLQSRPKEESLPSSNSMGSRQPSVPRRESSMTSVTTADDDKCARTGSLLNGSQQILEVSERVLQSKSTDKLENLPTNSFKAKDLFIRPDYAHLDLPHMDSID</sequence>
<feature type="transmembrane region" description="Helical" evidence="9">
    <location>
        <begin position="70"/>
        <end position="90"/>
    </location>
</feature>
<dbReference type="InterPro" id="IPR017452">
    <property type="entry name" value="GPCR_Rhodpsn_7TM"/>
</dbReference>
<dbReference type="PANTHER" id="PTHR24243">
    <property type="entry name" value="G-PROTEIN COUPLED RECEPTOR"/>
    <property type="match status" value="1"/>
</dbReference>
<evidence type="ECO:0000256" key="9">
    <source>
        <dbReference type="SAM" id="Phobius"/>
    </source>
</evidence>
<dbReference type="Gene3D" id="1.20.1070.10">
    <property type="entry name" value="Rhodopsin 7-helix transmembrane proteins"/>
    <property type="match status" value="1"/>
</dbReference>
<keyword evidence="7" id="KW-0807">Transducer</keyword>
<evidence type="ECO:0000256" key="3">
    <source>
        <dbReference type="ARBA" id="ARBA00022989"/>
    </source>
</evidence>
<keyword evidence="6" id="KW-0675">Receptor</keyword>
<dbReference type="PROSITE" id="PS50262">
    <property type="entry name" value="G_PROTEIN_RECEP_F1_2"/>
    <property type="match status" value="1"/>
</dbReference>
<feature type="transmembrane region" description="Helical" evidence="9">
    <location>
        <begin position="184"/>
        <end position="204"/>
    </location>
</feature>
<dbReference type="GO" id="GO:0005886">
    <property type="term" value="C:plasma membrane"/>
    <property type="evidence" value="ECO:0007669"/>
    <property type="project" value="TreeGrafter"/>
</dbReference>
<accession>A0AAV2TJD9</accession>
<dbReference type="Pfam" id="PF00001">
    <property type="entry name" value="7tm_1"/>
    <property type="match status" value="1"/>
</dbReference>
<comment type="caution">
    <text evidence="12">The sequence shown here is derived from an EMBL/GenBank/DDBJ whole genome shotgun (WGS) entry which is preliminary data.</text>
</comment>
<keyword evidence="2 9" id="KW-0812">Transmembrane</keyword>
<feature type="transmembrane region" description="Helical" evidence="9">
    <location>
        <begin position="443"/>
        <end position="461"/>
    </location>
</feature>
<feature type="compositionally biased region" description="Basic and acidic residues" evidence="8">
    <location>
        <begin position="270"/>
        <end position="279"/>
    </location>
</feature>
<evidence type="ECO:0000256" key="10">
    <source>
        <dbReference type="SAM" id="SignalP"/>
    </source>
</evidence>
<feature type="chain" id="PRO_5043830922" description="G-protein coupled receptors family 1 profile domain-containing protein" evidence="10">
    <location>
        <begin position="24"/>
        <end position="633"/>
    </location>
</feature>
<feature type="transmembrane region" description="Helical" evidence="9">
    <location>
        <begin position="224"/>
        <end position="248"/>
    </location>
</feature>
<keyword evidence="3 9" id="KW-1133">Transmembrane helix</keyword>
<feature type="signal peptide" evidence="10">
    <location>
        <begin position="1"/>
        <end position="23"/>
    </location>
</feature>
<dbReference type="EMBL" id="CAXLJL010000401">
    <property type="protein sequence ID" value="CAL5137483.1"/>
    <property type="molecule type" value="Genomic_DNA"/>
</dbReference>
<dbReference type="GO" id="GO:0004930">
    <property type="term" value="F:G protein-coupled receptor activity"/>
    <property type="evidence" value="ECO:0007669"/>
    <property type="project" value="UniProtKB-KW"/>
</dbReference>
<organism evidence="12 13">
    <name type="scientific">Calicophoron daubneyi</name>
    <name type="common">Rumen fluke</name>
    <name type="synonym">Paramphistomum daubneyi</name>
    <dbReference type="NCBI Taxonomy" id="300641"/>
    <lineage>
        <taxon>Eukaryota</taxon>
        <taxon>Metazoa</taxon>
        <taxon>Spiralia</taxon>
        <taxon>Lophotrochozoa</taxon>
        <taxon>Platyhelminthes</taxon>
        <taxon>Trematoda</taxon>
        <taxon>Digenea</taxon>
        <taxon>Plagiorchiida</taxon>
        <taxon>Pronocephalata</taxon>
        <taxon>Paramphistomoidea</taxon>
        <taxon>Paramphistomidae</taxon>
        <taxon>Calicophoron</taxon>
    </lineage>
</organism>
<feature type="compositionally biased region" description="Polar residues" evidence="8">
    <location>
        <begin position="542"/>
        <end position="553"/>
    </location>
</feature>
<proteinExistence type="predicted"/>